<dbReference type="SUPFAM" id="SSF53448">
    <property type="entry name" value="Nucleotide-diphospho-sugar transferases"/>
    <property type="match status" value="1"/>
</dbReference>
<protein>
    <recommendedName>
        <fullName evidence="5">isocitrate dehydrogenase (NADP(+))</fullName>
        <ecNumber evidence="5">1.1.1.42</ecNumber>
    </recommendedName>
</protein>
<dbReference type="InterPro" id="IPR045307">
    <property type="entry name" value="ADCK1_dom"/>
</dbReference>
<dbReference type="FunFam" id="3.90.550.10:FF:000221">
    <property type="entry name" value="Glycosyltransferase family protein 47"/>
    <property type="match status" value="1"/>
</dbReference>
<name>A0A1R3GP69_COCAP</name>
<keyword evidence="6" id="KW-0816">Tricarboxylic acid cycle</keyword>
<dbReference type="FunFam" id="3.40.718.10:FF:000007">
    <property type="entry name" value="Isocitrate dehydrogenase [NADP]"/>
    <property type="match status" value="1"/>
</dbReference>
<dbReference type="GO" id="GO:0005739">
    <property type="term" value="C:mitochondrion"/>
    <property type="evidence" value="ECO:0007669"/>
    <property type="project" value="TreeGrafter"/>
</dbReference>
<sequence>MGRQIVASTFSRKAKAAFYLITAGGLSYQAVASHSDAPPDSSPFQALIRSSRAIFTIAVTVADYKYSLYGLPKDCDEYRLLLSEVHLRSAKRMLKLCEMNKGFYVKAGQFVASMRQVPKEYSSTLSSLQDQVVPCDFKVIKETIISNLGQDLSQMFISFNEQPIAAASIAQVHHAVLKDHQEVAIKVQYPGLENKMKLDTGIMHFLSESVAWFFPEYRFGWLVSEFSKAISLELDFILEARNSETIADYFKNNKNVRVPRIFWDFTTKKVLTMEFCSGHKVDDVDSLKGMKIDPVKVAKVLMEVFAEMIFIHGFLHGDPHPGNILVSPEGQDGFSLVLLDHGICKKLGEEFRLEYCHLWKALILLDSNKIQHIGAQIGVGKYSRYLPIIFTGRTIDSKSGLGKEILVEERQKMRQDLKSLKMEDISAFMESLPSDLLTILRTDELLKSIISKLGAPKQLRLLTYAKYASYGLSPKLNSSSDFTLEALHAWLIGNMEYIHLKLALGVMELFFWMGELKQSVNRYYQKMIDAGKVALVVFLTLSLSLSFVLCLRTLTPDIISSATACDPKKQPHPHTLRSDQFTVLINGYSESRFPLLQTIAATYSASPQVFSVLVLWGNPSTPPLTLAKLAHNLTLSSRGNAAISLVPQPSSSLNARFLPRSSITTRAVLVCDDDVEVDPKTVEFAFRMWRWNPERLVGIFVRSHDIDIMTRKQWIYTVHPDKYSIVLTKFMMMKRDYLFKYSCGGGSPMHEMRRMVDQMHNCEDILMNFVVADETNLGPLMVGAERVRDWGDPRNEDQDSDDAVRSRLVREVGLSSRKAEHRKRRGDCITEFHRVLGRMPLRYSYAKLVSSVGEQGLCNKGGKPSHFSFFLRLIVSNYQGEMQDCILIRLNDGELHDDAAIEAIFRKDYNDASNYSTTSEFKEQAFLPTIALCTSPARPTRAPVMFKVDAKIMCEPCDGKGWVLCDFCKGQKTNVKADNRRIYRRCPSCRAILEESEQKPVSEALKLKSMAFEKIKVANPIVEMDGDEMTRVIWQSIKDKLIFPFVELDIKYFDLGLPHRDATDDKVTIESAEATLKYNVAIKCATITPDEARVKEFNLKSMWRSPNGTIRNILNGTVFREPIICKNVPRLVPGWTKPICIGRHAFGDQYRATDTVIKGAGKLKLVFVPEGQSEPTELEVYNFQGDGGVSLAMYNTDESIRAFAEASMNTAYQKKWPLYLSTKNTILKKYDGRFKDIFQEVYEANWKSKYEAAGIWYEHRLIDDMVAYALKSEGGYVWACKNYDGDVQSDFLAQGFGSLGLMTSVLVCPDGKTIEAEAAHGTVTRHYRVHQKGGETSTNSIASIFAWTRGLAHRAKLDNNPRLLDFTEKLEAACIGAVESGKMTKDLALILHGSSLSRDKYLNTEEFIDAVAAELKARLC</sequence>
<dbReference type="Pfam" id="PF09258">
    <property type="entry name" value="Glyco_transf_64"/>
    <property type="match status" value="1"/>
</dbReference>
<dbReference type="GO" id="GO:0000287">
    <property type="term" value="F:magnesium ion binding"/>
    <property type="evidence" value="ECO:0007669"/>
    <property type="project" value="InterPro"/>
</dbReference>
<dbReference type="Gene3D" id="3.90.550.10">
    <property type="entry name" value="Spore Coat Polysaccharide Biosynthesis Protein SpsA, Chain A"/>
    <property type="match status" value="1"/>
</dbReference>
<dbReference type="GO" id="GO:0006102">
    <property type="term" value="P:isocitrate metabolic process"/>
    <property type="evidence" value="ECO:0007669"/>
    <property type="project" value="InterPro"/>
</dbReference>
<dbReference type="Proteomes" id="UP000188268">
    <property type="component" value="Unassembled WGS sequence"/>
</dbReference>
<organism evidence="16 17">
    <name type="scientific">Corchorus capsularis</name>
    <name type="common">Jute</name>
    <dbReference type="NCBI Taxonomy" id="210143"/>
    <lineage>
        <taxon>Eukaryota</taxon>
        <taxon>Viridiplantae</taxon>
        <taxon>Streptophyta</taxon>
        <taxon>Embryophyta</taxon>
        <taxon>Tracheophyta</taxon>
        <taxon>Spermatophyta</taxon>
        <taxon>Magnoliopsida</taxon>
        <taxon>eudicotyledons</taxon>
        <taxon>Gunneridae</taxon>
        <taxon>Pentapetalae</taxon>
        <taxon>rosids</taxon>
        <taxon>malvids</taxon>
        <taxon>Malvales</taxon>
        <taxon>Malvaceae</taxon>
        <taxon>Grewioideae</taxon>
        <taxon>Apeibeae</taxon>
        <taxon>Corchorus</taxon>
    </lineage>
</organism>
<proteinExistence type="inferred from homology"/>
<keyword evidence="9" id="KW-0460">Magnesium</keyword>
<dbReference type="PANTHER" id="PTHR11822">
    <property type="entry name" value="NADP-SPECIFIC ISOCITRATE DEHYDROGENASE"/>
    <property type="match status" value="1"/>
</dbReference>
<evidence type="ECO:0000256" key="9">
    <source>
        <dbReference type="ARBA" id="ARBA00022842"/>
    </source>
</evidence>
<keyword evidence="7" id="KW-0808">Transferase</keyword>
<evidence type="ECO:0000259" key="15">
    <source>
        <dbReference type="SMART" id="SM01329"/>
    </source>
</evidence>
<evidence type="ECO:0000256" key="13">
    <source>
        <dbReference type="ARBA" id="ARBA00023211"/>
    </source>
</evidence>
<keyword evidence="12" id="KW-1015">Disulfide bond</keyword>
<dbReference type="InterPro" id="IPR029044">
    <property type="entry name" value="Nucleotide-diphossugar_trans"/>
</dbReference>
<keyword evidence="8" id="KW-0479">Metal-binding</keyword>
<gene>
    <name evidence="16" type="ORF">CCACVL1_24554</name>
</gene>
<dbReference type="PROSITE" id="PS00470">
    <property type="entry name" value="IDH_IMDH"/>
    <property type="match status" value="1"/>
</dbReference>
<feature type="transmembrane region" description="Helical" evidence="14">
    <location>
        <begin position="487"/>
        <end position="512"/>
    </location>
</feature>
<evidence type="ECO:0000256" key="11">
    <source>
        <dbReference type="ARBA" id="ARBA00023002"/>
    </source>
</evidence>
<dbReference type="GO" id="GO:0016757">
    <property type="term" value="F:glycosyltransferase activity"/>
    <property type="evidence" value="ECO:0007669"/>
    <property type="project" value="InterPro"/>
</dbReference>
<evidence type="ECO:0000256" key="6">
    <source>
        <dbReference type="ARBA" id="ARBA00022532"/>
    </source>
</evidence>
<dbReference type="PANTHER" id="PTHR11822:SF21">
    <property type="entry name" value="ISOCITRATE DEHYDROGENASE [NADP], MITOCHONDRIAL"/>
    <property type="match status" value="1"/>
</dbReference>
<evidence type="ECO:0000256" key="5">
    <source>
        <dbReference type="ARBA" id="ARBA00013013"/>
    </source>
</evidence>
<keyword evidence="13" id="KW-0464">Manganese</keyword>
<dbReference type="InterPro" id="IPR024084">
    <property type="entry name" value="IsoPropMal-DH-like_dom"/>
</dbReference>
<dbReference type="EMBL" id="AWWV01013832">
    <property type="protein sequence ID" value="OMO59905.1"/>
    <property type="molecule type" value="Genomic_DNA"/>
</dbReference>
<dbReference type="GO" id="GO:0006099">
    <property type="term" value="P:tricarboxylic acid cycle"/>
    <property type="evidence" value="ECO:0007669"/>
    <property type="project" value="UniProtKB-KW"/>
</dbReference>
<dbReference type="Gene3D" id="3.40.718.10">
    <property type="entry name" value="Isopropylmalate Dehydrogenase"/>
    <property type="match status" value="1"/>
</dbReference>
<dbReference type="GO" id="GO:0004450">
    <property type="term" value="F:isocitrate dehydrogenase (NADP+) activity"/>
    <property type="evidence" value="ECO:0007669"/>
    <property type="project" value="UniProtKB-EC"/>
</dbReference>
<evidence type="ECO:0000256" key="8">
    <source>
        <dbReference type="ARBA" id="ARBA00022723"/>
    </source>
</evidence>
<dbReference type="InterPro" id="IPR019818">
    <property type="entry name" value="IsoCit/isopropylmalate_DH_CS"/>
</dbReference>
<keyword evidence="14" id="KW-1133">Transmembrane helix</keyword>
<dbReference type="GO" id="GO:0006739">
    <property type="term" value="P:NADP+ metabolic process"/>
    <property type="evidence" value="ECO:0007669"/>
    <property type="project" value="TreeGrafter"/>
</dbReference>
<dbReference type="GO" id="GO:0016020">
    <property type="term" value="C:membrane"/>
    <property type="evidence" value="ECO:0007669"/>
    <property type="project" value="InterPro"/>
</dbReference>
<comment type="caution">
    <text evidence="16">The sequence shown here is derived from an EMBL/GenBank/DDBJ whole genome shotgun (WGS) entry which is preliminary data.</text>
</comment>
<dbReference type="CDD" id="cd13969">
    <property type="entry name" value="ADCK1-like"/>
    <property type="match status" value="1"/>
</dbReference>
<evidence type="ECO:0000256" key="10">
    <source>
        <dbReference type="ARBA" id="ARBA00022857"/>
    </source>
</evidence>
<keyword evidence="10" id="KW-0521">NADP</keyword>
<evidence type="ECO:0000256" key="3">
    <source>
        <dbReference type="ARBA" id="ARBA00007769"/>
    </source>
</evidence>
<keyword evidence="14" id="KW-0472">Membrane</keyword>
<keyword evidence="14" id="KW-0812">Transmembrane</keyword>
<dbReference type="Gene3D" id="1.10.510.10">
    <property type="entry name" value="Transferase(Phosphotransferase) domain 1"/>
    <property type="match status" value="1"/>
</dbReference>
<evidence type="ECO:0000256" key="4">
    <source>
        <dbReference type="ARBA" id="ARBA00008700"/>
    </source>
</evidence>
<reference evidence="16 17" key="1">
    <citation type="submission" date="2013-09" db="EMBL/GenBank/DDBJ databases">
        <title>Corchorus capsularis genome sequencing.</title>
        <authorList>
            <person name="Alam M."/>
            <person name="Haque M.S."/>
            <person name="Islam M.S."/>
            <person name="Emdad E.M."/>
            <person name="Islam M.M."/>
            <person name="Ahmed B."/>
            <person name="Halim A."/>
            <person name="Hossen Q.M.M."/>
            <person name="Hossain M.Z."/>
            <person name="Ahmed R."/>
            <person name="Khan M.M."/>
            <person name="Islam R."/>
            <person name="Rashid M.M."/>
            <person name="Khan S.A."/>
            <person name="Rahman M.S."/>
            <person name="Alam M."/>
        </authorList>
    </citation>
    <scope>NUCLEOTIDE SEQUENCE [LARGE SCALE GENOMIC DNA]</scope>
    <source>
        <strain evidence="17">cv. CVL-1</strain>
        <tissue evidence="16">Whole seedling</tissue>
    </source>
</reference>
<dbReference type="GO" id="GO:0051287">
    <property type="term" value="F:NAD binding"/>
    <property type="evidence" value="ECO:0007669"/>
    <property type="project" value="InterPro"/>
</dbReference>
<feature type="transmembrane region" description="Helical" evidence="14">
    <location>
        <begin position="533"/>
        <end position="554"/>
    </location>
</feature>
<dbReference type="Gramene" id="OMO59905">
    <property type="protein sequence ID" value="OMO59905"/>
    <property type="gene ID" value="CCACVL1_24554"/>
</dbReference>
<dbReference type="InterPro" id="IPR004147">
    <property type="entry name" value="ABC1_dom"/>
</dbReference>
<accession>A0A1R3GP69</accession>
<dbReference type="NCBIfam" id="TIGR00127">
    <property type="entry name" value="nadp_idh_euk"/>
    <property type="match status" value="1"/>
</dbReference>
<evidence type="ECO:0000256" key="14">
    <source>
        <dbReference type="SAM" id="Phobius"/>
    </source>
</evidence>
<dbReference type="InterPro" id="IPR015338">
    <property type="entry name" value="GT64_dom"/>
</dbReference>
<evidence type="ECO:0000256" key="1">
    <source>
        <dbReference type="ARBA" id="ARBA00001936"/>
    </source>
</evidence>
<comment type="cofactor">
    <cofactor evidence="1">
        <name>Mn(2+)</name>
        <dbReference type="ChEBI" id="CHEBI:29035"/>
    </cofactor>
</comment>
<keyword evidence="17" id="KW-1185">Reference proteome</keyword>
<dbReference type="InterPro" id="IPR004790">
    <property type="entry name" value="Isocitrate_DH_NADP"/>
</dbReference>
<dbReference type="STRING" id="210143.A0A1R3GP69"/>
<dbReference type="Pfam" id="PF00180">
    <property type="entry name" value="Iso_dh"/>
    <property type="match status" value="1"/>
</dbReference>
<dbReference type="SUPFAM" id="SSF53659">
    <property type="entry name" value="Isocitrate/Isopropylmalate dehydrogenase-like"/>
    <property type="match status" value="1"/>
</dbReference>
<evidence type="ECO:0000313" key="17">
    <source>
        <dbReference type="Proteomes" id="UP000188268"/>
    </source>
</evidence>
<dbReference type="OrthoDB" id="5954868at2759"/>
<dbReference type="EC" id="1.1.1.42" evidence="5"/>
<dbReference type="NCBIfam" id="NF006156">
    <property type="entry name" value="PRK08299.1"/>
    <property type="match status" value="1"/>
</dbReference>
<evidence type="ECO:0000256" key="12">
    <source>
        <dbReference type="ARBA" id="ARBA00023157"/>
    </source>
</evidence>
<comment type="similarity">
    <text evidence="3">Belongs to the isocitrate and isopropylmalate dehydrogenases family.</text>
</comment>
<evidence type="ECO:0000256" key="7">
    <source>
        <dbReference type="ARBA" id="ARBA00022679"/>
    </source>
</evidence>
<comment type="similarity">
    <text evidence="4">Belongs to the glycosyltransferase 64 family.</text>
</comment>
<dbReference type="InterPro" id="IPR011009">
    <property type="entry name" value="Kinase-like_dom_sf"/>
</dbReference>
<dbReference type="SMART" id="SM01329">
    <property type="entry name" value="Iso_dh"/>
    <property type="match status" value="1"/>
</dbReference>
<feature type="domain" description="Isopropylmalate dehydrogenase-like" evidence="15">
    <location>
        <begin position="1020"/>
        <end position="1411"/>
    </location>
</feature>
<evidence type="ECO:0000313" key="16">
    <source>
        <dbReference type="EMBL" id="OMO59905.1"/>
    </source>
</evidence>
<evidence type="ECO:0000256" key="2">
    <source>
        <dbReference type="ARBA" id="ARBA00001946"/>
    </source>
</evidence>
<dbReference type="Pfam" id="PF03109">
    <property type="entry name" value="ABC1"/>
    <property type="match status" value="1"/>
</dbReference>
<comment type="cofactor">
    <cofactor evidence="2">
        <name>Mg(2+)</name>
        <dbReference type="ChEBI" id="CHEBI:18420"/>
    </cofactor>
</comment>
<dbReference type="SUPFAM" id="SSF56112">
    <property type="entry name" value="Protein kinase-like (PK-like)"/>
    <property type="match status" value="1"/>
</dbReference>
<keyword evidence="11" id="KW-0560">Oxidoreductase</keyword>